<dbReference type="NCBIfam" id="NF008967">
    <property type="entry name" value="PRK12313.1"/>
    <property type="match status" value="1"/>
</dbReference>
<comment type="subunit">
    <text evidence="11">Monomer.</text>
</comment>
<keyword evidence="7 11" id="KW-0808">Transferase</keyword>
<evidence type="ECO:0000256" key="7">
    <source>
        <dbReference type="ARBA" id="ARBA00022679"/>
    </source>
</evidence>
<keyword evidence="5 11" id="KW-0321">Glycogen metabolism</keyword>
<dbReference type="GO" id="GO:0043169">
    <property type="term" value="F:cation binding"/>
    <property type="evidence" value="ECO:0007669"/>
    <property type="project" value="InterPro"/>
</dbReference>
<dbReference type="PANTHER" id="PTHR43651">
    <property type="entry name" value="1,4-ALPHA-GLUCAN-BRANCHING ENZYME"/>
    <property type="match status" value="1"/>
</dbReference>
<dbReference type="EC" id="2.4.1.18" evidence="11"/>
<evidence type="ECO:0000256" key="10">
    <source>
        <dbReference type="ARBA" id="ARBA00023277"/>
    </source>
</evidence>
<dbReference type="CDD" id="cd02855">
    <property type="entry name" value="E_set_GBE_prok_N"/>
    <property type="match status" value="1"/>
</dbReference>
<evidence type="ECO:0000256" key="3">
    <source>
        <dbReference type="ARBA" id="ARBA00004964"/>
    </source>
</evidence>
<dbReference type="InterPro" id="IPR044143">
    <property type="entry name" value="GlgB_N_E_set_prok"/>
</dbReference>
<dbReference type="InterPro" id="IPR006048">
    <property type="entry name" value="A-amylase/branching_C"/>
</dbReference>
<protein>
    <recommendedName>
        <fullName evidence="11">1,4-alpha-glucan branching enzyme GlgB</fullName>
        <ecNumber evidence="11">2.4.1.18</ecNumber>
    </recommendedName>
    <alternativeName>
        <fullName evidence="11">1,4-alpha-D-glucan:1,4-alpha-D-glucan 6-glucosyl-transferase</fullName>
    </alternativeName>
    <alternativeName>
        <fullName evidence="11">Alpha-(1-&gt;4)-glucan branching enzyme</fullName>
    </alternativeName>
    <alternativeName>
        <fullName evidence="11">Glycogen branching enzyme</fullName>
        <shortName evidence="11">BE</shortName>
    </alternativeName>
</protein>
<dbReference type="GO" id="GO:0005829">
    <property type="term" value="C:cytosol"/>
    <property type="evidence" value="ECO:0007669"/>
    <property type="project" value="TreeGrafter"/>
</dbReference>
<dbReference type="NCBIfam" id="TIGR01515">
    <property type="entry name" value="branching_enzym"/>
    <property type="match status" value="1"/>
</dbReference>
<sequence length="667" mass="77695">MNYSLNDSRYPLDLFHDGDAVRAYELLGSHFVKWNDRDGVVFRVWAPNALSVSVVGDFNGWDKTANFMYKISEPGVWELFIEGIQQGEIYKYCVETPTHEKVLKSDPYGFCFQMRPDNATVVYDIDGYNWNDNAWVKHKSETNHRDCPLNIYEVHAGSWMRNEDGSHLSYIELADKLIPYVKEMGFTHIEFMPLTEYPYDGSWGYQVTGYFAPTVRYGNPKDFMYFIDKCHQEGIGVILDWVPAHFPRDAHSLGKFDGTCCYEYADTRKGEHKEWGTYVFDYTRYEVISFLISSAMFWLDMYHIDGIRVDAVASMLYLDYNRRDGEWVANKYGGKENLEAIEFLQRLNTATHLYHPDVMMIAEESTSWPLVSRPVADGGLGFDYKWNMGWMNDMLHYMTLDPLWRPFNHDNLTFSFFYAFSENFILPISHDEVVYGKGSLINKMPGDEILKFANVRTFMGYMMSHPGKKLSFMGSEIGQFNEWNFNAQIEWELLDKKQHKQIQDFFRDINKFYLENKPMHEIDFSWEGFNWIHHDDYTQSIIAFRRMDKSGDEIISVCNFQPLERQNYCIGVPKYGVYAEVFNTDAKKYGGMGITNGKNIKTVDEAMHGYEQSISLDIPPMSVMYLKCVKETKKPEKKKATVKKSTSKTADKEKISKSAKASKADKK</sequence>
<keyword evidence="8" id="KW-0624">Polysaccharide degradation</keyword>
<proteinExistence type="inferred from homology"/>
<dbReference type="InterPro" id="IPR017853">
    <property type="entry name" value="GH"/>
</dbReference>
<dbReference type="Gene3D" id="2.60.40.1180">
    <property type="entry name" value="Golgi alpha-mannosidase II"/>
    <property type="match status" value="1"/>
</dbReference>
<dbReference type="PIRSF" id="PIRSF000463">
    <property type="entry name" value="GlgB"/>
    <property type="match status" value="1"/>
</dbReference>
<reference evidence="15" key="2">
    <citation type="journal article" date="2021" name="PeerJ">
        <title>Extensive microbial diversity within the chicken gut microbiome revealed by metagenomics and culture.</title>
        <authorList>
            <person name="Gilroy R."/>
            <person name="Ravi A."/>
            <person name="Getino M."/>
            <person name="Pursley I."/>
            <person name="Horton D.L."/>
            <person name="Alikhan N.F."/>
            <person name="Baker D."/>
            <person name="Gharbi K."/>
            <person name="Hall N."/>
            <person name="Watson M."/>
            <person name="Adriaenssens E.M."/>
            <person name="Foster-Nyarko E."/>
            <person name="Jarju S."/>
            <person name="Secka A."/>
            <person name="Antonio M."/>
            <person name="Oren A."/>
            <person name="Chaudhuri R.R."/>
            <person name="La Ragione R."/>
            <person name="Hildebrand F."/>
            <person name="Pallen M.J."/>
        </authorList>
    </citation>
    <scope>NUCLEOTIDE SEQUENCE</scope>
    <source>
        <strain evidence="15">ChiGjej1B1-1684</strain>
    </source>
</reference>
<evidence type="ECO:0000256" key="12">
    <source>
        <dbReference type="PIRSR" id="PIRSR000463-1"/>
    </source>
</evidence>
<dbReference type="SUPFAM" id="SSF51445">
    <property type="entry name" value="(Trans)glycosidases"/>
    <property type="match status" value="1"/>
</dbReference>
<evidence type="ECO:0000256" key="2">
    <source>
        <dbReference type="ARBA" id="ARBA00002953"/>
    </source>
</evidence>
<dbReference type="InterPro" id="IPR006047">
    <property type="entry name" value="GH13_cat_dom"/>
</dbReference>
<dbReference type="InterPro" id="IPR037439">
    <property type="entry name" value="Branching_enzy"/>
</dbReference>
<dbReference type="Pfam" id="PF02806">
    <property type="entry name" value="Alpha-amylase_C"/>
    <property type="match status" value="1"/>
</dbReference>
<dbReference type="AlphaFoldDB" id="A0A9D1LZI5"/>
<dbReference type="GO" id="GO:0030245">
    <property type="term" value="P:cellulose catabolic process"/>
    <property type="evidence" value="ECO:0007669"/>
    <property type="project" value="UniProtKB-KW"/>
</dbReference>
<dbReference type="GO" id="GO:0005978">
    <property type="term" value="P:glycogen biosynthetic process"/>
    <property type="evidence" value="ECO:0007669"/>
    <property type="project" value="UniProtKB-UniRule"/>
</dbReference>
<dbReference type="InterPro" id="IPR013783">
    <property type="entry name" value="Ig-like_fold"/>
</dbReference>
<feature type="domain" description="Glycosyl hydrolase family 13 catalytic" evidence="14">
    <location>
        <begin position="153"/>
        <end position="507"/>
    </location>
</feature>
<gene>
    <name evidence="11 15" type="primary">glgB</name>
    <name evidence="15" type="ORF">IAD22_08165</name>
</gene>
<name>A0A9D1LZI5_9FIRM</name>
<keyword evidence="9 11" id="KW-0320">Glycogen biosynthesis</keyword>
<feature type="active site" description="Proton donor" evidence="11 12">
    <location>
        <position position="363"/>
    </location>
</feature>
<comment type="caution">
    <text evidence="15">The sequence shown here is derived from an EMBL/GenBank/DDBJ whole genome shotgun (WGS) entry which is preliminary data.</text>
</comment>
<organism evidence="15 16">
    <name type="scientific">Candidatus Limousia pullorum</name>
    <dbReference type="NCBI Taxonomy" id="2840860"/>
    <lineage>
        <taxon>Bacteria</taxon>
        <taxon>Bacillati</taxon>
        <taxon>Bacillota</taxon>
        <taxon>Clostridia</taxon>
        <taxon>Eubacteriales</taxon>
        <taxon>Oscillospiraceae</taxon>
        <taxon>Oscillospiraceae incertae sedis</taxon>
        <taxon>Candidatus Limousia</taxon>
    </lineage>
</organism>
<feature type="active site" description="Nucleophile" evidence="11 12">
    <location>
        <position position="310"/>
    </location>
</feature>
<dbReference type="FunFam" id="2.60.40.1180:FF:000002">
    <property type="entry name" value="1,4-alpha-glucan branching enzyme GlgB"/>
    <property type="match status" value="1"/>
</dbReference>
<dbReference type="SUPFAM" id="SSF51011">
    <property type="entry name" value="Glycosyl hydrolase domain"/>
    <property type="match status" value="1"/>
</dbReference>
<dbReference type="GO" id="GO:0004553">
    <property type="term" value="F:hydrolase activity, hydrolyzing O-glycosyl compounds"/>
    <property type="evidence" value="ECO:0007669"/>
    <property type="project" value="InterPro"/>
</dbReference>
<comment type="similarity">
    <text evidence="4 11">Belongs to the glycosyl hydrolase 13 family. GlgB subfamily.</text>
</comment>
<dbReference type="GO" id="GO:0003844">
    <property type="term" value="F:1,4-alpha-glucan branching enzyme activity"/>
    <property type="evidence" value="ECO:0007669"/>
    <property type="project" value="UniProtKB-UniRule"/>
</dbReference>
<evidence type="ECO:0000313" key="16">
    <source>
        <dbReference type="Proteomes" id="UP000824118"/>
    </source>
</evidence>
<keyword evidence="6 11" id="KW-0328">Glycosyltransferase</keyword>
<feature type="compositionally biased region" description="Basic residues" evidence="13">
    <location>
        <begin position="635"/>
        <end position="646"/>
    </location>
</feature>
<evidence type="ECO:0000259" key="14">
    <source>
        <dbReference type="SMART" id="SM00642"/>
    </source>
</evidence>
<dbReference type="InterPro" id="IPR006407">
    <property type="entry name" value="GlgB"/>
</dbReference>
<dbReference type="EMBL" id="DVNG01000120">
    <property type="protein sequence ID" value="HIU50969.1"/>
    <property type="molecule type" value="Genomic_DNA"/>
</dbReference>
<evidence type="ECO:0000256" key="9">
    <source>
        <dbReference type="ARBA" id="ARBA00023056"/>
    </source>
</evidence>
<evidence type="ECO:0000256" key="5">
    <source>
        <dbReference type="ARBA" id="ARBA00022600"/>
    </source>
</evidence>
<dbReference type="SUPFAM" id="SSF81296">
    <property type="entry name" value="E set domains"/>
    <property type="match status" value="1"/>
</dbReference>
<evidence type="ECO:0000256" key="11">
    <source>
        <dbReference type="HAMAP-Rule" id="MF_00685"/>
    </source>
</evidence>
<dbReference type="NCBIfam" id="NF003811">
    <property type="entry name" value="PRK05402.1"/>
    <property type="match status" value="1"/>
</dbReference>
<dbReference type="SMART" id="SM00642">
    <property type="entry name" value="Aamy"/>
    <property type="match status" value="1"/>
</dbReference>
<dbReference type="InterPro" id="IPR004193">
    <property type="entry name" value="Glyco_hydro_13_N"/>
</dbReference>
<feature type="region of interest" description="Disordered" evidence="13">
    <location>
        <begin position="632"/>
        <end position="667"/>
    </location>
</feature>
<dbReference type="FunFam" id="3.20.20.80:FF:000003">
    <property type="entry name" value="1,4-alpha-glucan branching enzyme GlgB"/>
    <property type="match status" value="1"/>
</dbReference>
<dbReference type="PANTHER" id="PTHR43651:SF3">
    <property type="entry name" value="1,4-ALPHA-GLUCAN-BRANCHING ENZYME"/>
    <property type="match status" value="1"/>
</dbReference>
<keyword evidence="10 11" id="KW-0119">Carbohydrate metabolism</keyword>
<dbReference type="Proteomes" id="UP000824118">
    <property type="component" value="Unassembled WGS sequence"/>
</dbReference>
<dbReference type="Gene3D" id="2.60.40.10">
    <property type="entry name" value="Immunoglobulins"/>
    <property type="match status" value="1"/>
</dbReference>
<evidence type="ECO:0000256" key="6">
    <source>
        <dbReference type="ARBA" id="ARBA00022676"/>
    </source>
</evidence>
<comment type="pathway">
    <text evidence="3 11">Glycan biosynthesis; glycogen biosynthesis.</text>
</comment>
<evidence type="ECO:0000313" key="15">
    <source>
        <dbReference type="EMBL" id="HIU50969.1"/>
    </source>
</evidence>
<comment type="function">
    <text evidence="2 11">Catalyzes the formation of the alpha-1,6-glucosidic linkages in glycogen by scission of a 1,4-alpha-linked oligosaccharide from growing alpha-1,4-glucan chains and the subsequent attachment of the oligosaccharide to the alpha-1,6 position.</text>
</comment>
<evidence type="ECO:0000256" key="8">
    <source>
        <dbReference type="ARBA" id="ARBA00023001"/>
    </source>
</evidence>
<accession>A0A9D1LZI5</accession>
<evidence type="ECO:0000256" key="1">
    <source>
        <dbReference type="ARBA" id="ARBA00000826"/>
    </source>
</evidence>
<evidence type="ECO:0000256" key="4">
    <source>
        <dbReference type="ARBA" id="ARBA00009000"/>
    </source>
</evidence>
<feature type="compositionally biased region" description="Basic and acidic residues" evidence="13">
    <location>
        <begin position="649"/>
        <end position="667"/>
    </location>
</feature>
<dbReference type="Pfam" id="PF00128">
    <property type="entry name" value="Alpha-amylase"/>
    <property type="match status" value="1"/>
</dbReference>
<evidence type="ECO:0000256" key="13">
    <source>
        <dbReference type="SAM" id="MobiDB-lite"/>
    </source>
</evidence>
<dbReference type="Pfam" id="PF02922">
    <property type="entry name" value="CBM_48"/>
    <property type="match status" value="1"/>
</dbReference>
<comment type="catalytic activity">
    <reaction evidence="1 11">
        <text>Transfers a segment of a (1-&gt;4)-alpha-D-glucan chain to a primary hydroxy group in a similar glucan chain.</text>
        <dbReference type="EC" id="2.4.1.18"/>
    </reaction>
</comment>
<dbReference type="CDD" id="cd11322">
    <property type="entry name" value="AmyAc_Glg_BE"/>
    <property type="match status" value="1"/>
</dbReference>
<dbReference type="HAMAP" id="MF_00685">
    <property type="entry name" value="GlgB"/>
    <property type="match status" value="1"/>
</dbReference>
<dbReference type="Gene3D" id="3.20.20.80">
    <property type="entry name" value="Glycosidases"/>
    <property type="match status" value="1"/>
</dbReference>
<keyword evidence="8" id="KW-0136">Cellulose degradation</keyword>
<dbReference type="InterPro" id="IPR013780">
    <property type="entry name" value="Glyco_hydro_b"/>
</dbReference>
<dbReference type="InterPro" id="IPR014756">
    <property type="entry name" value="Ig_E-set"/>
</dbReference>
<reference evidence="15" key="1">
    <citation type="submission" date="2020-10" db="EMBL/GenBank/DDBJ databases">
        <authorList>
            <person name="Gilroy R."/>
        </authorList>
    </citation>
    <scope>NUCLEOTIDE SEQUENCE</scope>
    <source>
        <strain evidence="15">ChiGjej1B1-1684</strain>
    </source>
</reference>